<dbReference type="PANTHER" id="PTHR14208:SF2">
    <property type="entry name" value="PROTEIN KRASAVIETZ"/>
    <property type="match status" value="1"/>
</dbReference>
<evidence type="ECO:0000313" key="2">
    <source>
        <dbReference type="EMBL" id="KAJ6976183.1"/>
    </source>
</evidence>
<dbReference type="InterPro" id="IPR051245">
    <property type="entry name" value="eIF5-mimic_regulator"/>
</dbReference>
<keyword evidence="3" id="KW-1185">Reference proteome</keyword>
<gene>
    <name evidence="2" type="ORF">NC653_031887</name>
</gene>
<dbReference type="InterPro" id="IPR003307">
    <property type="entry name" value="W2_domain"/>
</dbReference>
<dbReference type="Gene3D" id="1.25.40.180">
    <property type="match status" value="1"/>
</dbReference>
<protein>
    <submittedName>
        <fullName evidence="2">Basic leucine zipper and W2 domain-containing protein 1-A-like</fullName>
    </submittedName>
</protein>
<dbReference type="InterPro" id="IPR016024">
    <property type="entry name" value="ARM-type_fold"/>
</dbReference>
<organism evidence="2 3">
    <name type="scientific">Populus alba x Populus x berolinensis</name>
    <dbReference type="NCBI Taxonomy" id="444605"/>
    <lineage>
        <taxon>Eukaryota</taxon>
        <taxon>Viridiplantae</taxon>
        <taxon>Streptophyta</taxon>
        <taxon>Embryophyta</taxon>
        <taxon>Tracheophyta</taxon>
        <taxon>Spermatophyta</taxon>
        <taxon>Magnoliopsida</taxon>
        <taxon>eudicotyledons</taxon>
        <taxon>Gunneridae</taxon>
        <taxon>Pentapetalae</taxon>
        <taxon>rosids</taxon>
        <taxon>fabids</taxon>
        <taxon>Malpighiales</taxon>
        <taxon>Salicaceae</taxon>
        <taxon>Saliceae</taxon>
        <taxon>Populus</taxon>
    </lineage>
</organism>
<dbReference type="Pfam" id="PF02020">
    <property type="entry name" value="W2"/>
    <property type="match status" value="1"/>
</dbReference>
<proteinExistence type="predicted"/>
<dbReference type="PANTHER" id="PTHR14208">
    <property type="entry name" value="BASIC LEUCINE ZIPPER AND W2 DOMAIN-CONTAINING PROTEIN"/>
    <property type="match status" value="1"/>
</dbReference>
<dbReference type="SMART" id="SM00515">
    <property type="entry name" value="eIF5C"/>
    <property type="match status" value="1"/>
</dbReference>
<feature type="domain" description="W2" evidence="1">
    <location>
        <begin position="1"/>
        <end position="89"/>
    </location>
</feature>
<accession>A0AAD6LZJ7</accession>
<dbReference type="SUPFAM" id="SSF48371">
    <property type="entry name" value="ARM repeat"/>
    <property type="match status" value="1"/>
</dbReference>
<name>A0AAD6LZJ7_9ROSI</name>
<feature type="non-terminal residue" evidence="2">
    <location>
        <position position="1"/>
    </location>
</feature>
<dbReference type="GO" id="GO:0005737">
    <property type="term" value="C:cytoplasm"/>
    <property type="evidence" value="ECO:0007669"/>
    <property type="project" value="TreeGrafter"/>
</dbReference>
<dbReference type="GO" id="GO:0016020">
    <property type="term" value="C:membrane"/>
    <property type="evidence" value="ECO:0007669"/>
    <property type="project" value="TreeGrafter"/>
</dbReference>
<sequence length="89" mass="10767">RFLFIKQVKTWVSTLKHILHQWKLELELVYKVQMQCYEDAKLMKLFPEIVRSLYDQDVLAEDTILHWFRKGTNPKGRYASLIHILYQAT</sequence>
<dbReference type="PROSITE" id="PS51363">
    <property type="entry name" value="W2"/>
    <property type="match status" value="1"/>
</dbReference>
<dbReference type="Proteomes" id="UP001164929">
    <property type="component" value="Chromosome 13"/>
</dbReference>
<evidence type="ECO:0000313" key="3">
    <source>
        <dbReference type="Proteomes" id="UP001164929"/>
    </source>
</evidence>
<comment type="caution">
    <text evidence="2">The sequence shown here is derived from an EMBL/GenBank/DDBJ whole genome shotgun (WGS) entry which is preliminary data.</text>
</comment>
<dbReference type="AlphaFoldDB" id="A0AAD6LZJ7"/>
<reference evidence="2" key="1">
    <citation type="journal article" date="2023" name="Mol. Ecol. Resour.">
        <title>Chromosome-level genome assembly of a triploid poplar Populus alba 'Berolinensis'.</title>
        <authorList>
            <person name="Chen S."/>
            <person name="Yu Y."/>
            <person name="Wang X."/>
            <person name="Wang S."/>
            <person name="Zhang T."/>
            <person name="Zhou Y."/>
            <person name="He R."/>
            <person name="Meng N."/>
            <person name="Wang Y."/>
            <person name="Liu W."/>
            <person name="Liu Z."/>
            <person name="Liu J."/>
            <person name="Guo Q."/>
            <person name="Huang H."/>
            <person name="Sederoff R.R."/>
            <person name="Wang G."/>
            <person name="Qu G."/>
            <person name="Chen S."/>
        </authorList>
    </citation>
    <scope>NUCLEOTIDE SEQUENCE</scope>
    <source>
        <strain evidence="2">SC-2020</strain>
    </source>
</reference>
<dbReference type="EMBL" id="JAQIZT010000013">
    <property type="protein sequence ID" value="KAJ6976183.1"/>
    <property type="molecule type" value="Genomic_DNA"/>
</dbReference>
<evidence type="ECO:0000259" key="1">
    <source>
        <dbReference type="PROSITE" id="PS51363"/>
    </source>
</evidence>